<dbReference type="GeneID" id="29125271"/>
<sequence length="445" mass="52037">MIEWNIEELSRDPEYGKSYVVCPVCGLRGKRIANHIRAVHGLSGDEAKGKYPGLLTITSSSRTKQASTRKTTTAKKNEKKIKNKFISLDEAKLDPQYGKKYVVCPICNQKCKSVSAHAPKKHGVKLKDIRKEYPGILVETEAMFNRRSKILAKRWEEDDEYRAMMINMMTNREVSEDTRRKISERVSIQMKERWRDPVYREYYSERLRQFNRDNWNNPEYRELMAQALSDRWDDPEYRELMISNLHAGRNKSWLENKEARLEALREGGFFDKSSPEVRQKISEIMLEKWADEEYASSQIDAIANGNYGAHQQGLHGRKCYYIDRKGDTHKFQSLRELQYAIYLDSVGIEWKSSKDIKKLPYKDQSGGSHRYTADFYHGGHYIDIKGWRSSAVNHKMEDAARRNGVIVIPIDADRLDEFCPVKYFSLISRVRHNDTVNYVSCIKWS</sequence>
<name>A0A127AWE2_9CAUD</name>
<dbReference type="RefSeq" id="YP_009302491.1">
    <property type="nucleotide sequence ID" value="NC_031245.1"/>
</dbReference>
<evidence type="ECO:0000313" key="1">
    <source>
        <dbReference type="EMBL" id="AMM44902.1"/>
    </source>
</evidence>
<dbReference type="GO" id="GO:0004519">
    <property type="term" value="F:endonuclease activity"/>
    <property type="evidence" value="ECO:0007669"/>
    <property type="project" value="UniProtKB-KW"/>
</dbReference>
<protein>
    <submittedName>
        <fullName evidence="1">Endonuclease</fullName>
    </submittedName>
</protein>
<keyword evidence="1" id="KW-0378">Hydrolase</keyword>
<reference evidence="1 2" key="1">
    <citation type="submission" date="2015-08" db="EMBL/GenBank/DDBJ databases">
        <authorList>
            <person name="Babu N.S."/>
            <person name="Beckwith C.J."/>
            <person name="Beseler K.G."/>
            <person name="Brison A."/>
            <person name="Carone J.V."/>
            <person name="Caskin T.P."/>
            <person name="Diamond M."/>
            <person name="Durham M.E."/>
            <person name="Foxe J.M."/>
            <person name="Go M."/>
            <person name="Henderson B.A."/>
            <person name="Jones I.B."/>
            <person name="McGettigan J.A."/>
            <person name="Micheletti S.J."/>
            <person name="Nasrallah M.E."/>
            <person name="Ortiz D."/>
            <person name="Piller C.R."/>
            <person name="Privatt S.R."/>
            <person name="Schneider S.L."/>
            <person name="Sharp S."/>
            <person name="Smith T.C."/>
            <person name="Stanton J.D."/>
            <person name="Ullery H.E."/>
            <person name="Wilson R.J."/>
            <person name="Serrano M.G."/>
            <person name="Buck G."/>
            <person name="Lee V."/>
            <person name="Wang Y."/>
            <person name="Carvalho R."/>
            <person name="Voegtly L."/>
            <person name="Shi R."/>
            <person name="Duckworth R."/>
            <person name="Johnson A."/>
            <person name="Loviza R."/>
            <person name="Walstead R."/>
            <person name="Shah Z."/>
            <person name="Kiflezghi M."/>
            <person name="Wade K."/>
            <person name="Ball S.L."/>
            <person name="Bradley K.W."/>
            <person name="Asai D.J."/>
            <person name="Bowman C.A."/>
            <person name="Russell D.A."/>
            <person name="Pope W.H."/>
            <person name="Jacobs-Sera D."/>
            <person name="Hendrix R.W."/>
            <person name="Hatfull G.F."/>
        </authorList>
    </citation>
    <scope>NUCLEOTIDE SEQUENCE [LARGE SCALE GENOMIC DNA]</scope>
</reference>
<keyword evidence="2" id="KW-1185">Reference proteome</keyword>
<dbReference type="KEGG" id="vg:29125271"/>
<evidence type="ECO:0000313" key="2">
    <source>
        <dbReference type="Proteomes" id="UP000203261"/>
    </source>
</evidence>
<gene>
    <name evidence="1" type="ORF">SP15_103</name>
</gene>
<organism evidence="1 2">
    <name type="scientific">Bacillus phage SP-15</name>
    <dbReference type="NCBI Taxonomy" id="1792032"/>
    <lineage>
        <taxon>Viruses</taxon>
        <taxon>Duplodnaviria</taxon>
        <taxon>Heunggongvirae</taxon>
        <taxon>Uroviricota</taxon>
        <taxon>Caudoviricetes</taxon>
        <taxon>Thornevirus</taxon>
        <taxon>Thornevirus SP15</taxon>
    </lineage>
</organism>
<dbReference type="Proteomes" id="UP000203261">
    <property type="component" value="Segment"/>
</dbReference>
<dbReference type="EMBL" id="KT624200">
    <property type="protein sequence ID" value="AMM44902.1"/>
    <property type="molecule type" value="Genomic_DNA"/>
</dbReference>
<proteinExistence type="predicted"/>
<keyword evidence="1" id="KW-0255">Endonuclease</keyword>
<dbReference type="Gene3D" id="3.40.91.30">
    <property type="match status" value="1"/>
</dbReference>
<accession>A0A127AWE2</accession>
<keyword evidence="1" id="KW-0540">Nuclease</keyword>